<dbReference type="AlphaFoldDB" id="A0AAI9Y773"/>
<dbReference type="Proteomes" id="UP001239213">
    <property type="component" value="Unassembled WGS sequence"/>
</dbReference>
<evidence type="ECO:0000313" key="2">
    <source>
        <dbReference type="EMBL" id="KAK1480168.1"/>
    </source>
</evidence>
<protein>
    <submittedName>
        <fullName evidence="2">TNA1 is necessary for nicotinic acid import into the cell</fullName>
    </submittedName>
</protein>
<evidence type="ECO:0000313" key="3">
    <source>
        <dbReference type="Proteomes" id="UP001239213"/>
    </source>
</evidence>
<evidence type="ECO:0000256" key="1">
    <source>
        <dbReference type="SAM" id="Phobius"/>
    </source>
</evidence>
<keyword evidence="1" id="KW-1133">Transmembrane helix</keyword>
<gene>
    <name evidence="2" type="ORF">CCUS01_00725</name>
</gene>
<keyword evidence="1" id="KW-0812">Transmembrane</keyword>
<sequence length="58" mass="6323">MMLLPGSFYAAASSLTFGQAYLYYGAPRYVTAFIVNIAATGLAIGFATVTRIWLRKIN</sequence>
<dbReference type="EMBL" id="MPDP01000112">
    <property type="protein sequence ID" value="KAK1480168.1"/>
    <property type="molecule type" value="Genomic_DNA"/>
</dbReference>
<feature type="transmembrane region" description="Helical" evidence="1">
    <location>
        <begin position="28"/>
        <end position="54"/>
    </location>
</feature>
<comment type="caution">
    <text evidence="2">The sequence shown here is derived from an EMBL/GenBank/DDBJ whole genome shotgun (WGS) entry which is preliminary data.</text>
</comment>
<keyword evidence="3" id="KW-1185">Reference proteome</keyword>
<name>A0AAI9Y773_9PEZI</name>
<keyword evidence="1" id="KW-0472">Membrane</keyword>
<reference evidence="2" key="1">
    <citation type="submission" date="2016-11" db="EMBL/GenBank/DDBJ databases">
        <title>The genome sequence of Colletotrichum cuscutae.</title>
        <authorList>
            <person name="Baroncelli R."/>
        </authorList>
    </citation>
    <scope>NUCLEOTIDE SEQUENCE</scope>
    <source>
        <strain evidence="2">IMI 304802</strain>
    </source>
</reference>
<proteinExistence type="predicted"/>
<accession>A0AAI9Y773</accession>
<organism evidence="2 3">
    <name type="scientific">Colletotrichum cuscutae</name>
    <dbReference type="NCBI Taxonomy" id="1209917"/>
    <lineage>
        <taxon>Eukaryota</taxon>
        <taxon>Fungi</taxon>
        <taxon>Dikarya</taxon>
        <taxon>Ascomycota</taxon>
        <taxon>Pezizomycotina</taxon>
        <taxon>Sordariomycetes</taxon>
        <taxon>Hypocreomycetidae</taxon>
        <taxon>Glomerellales</taxon>
        <taxon>Glomerellaceae</taxon>
        <taxon>Colletotrichum</taxon>
        <taxon>Colletotrichum acutatum species complex</taxon>
    </lineage>
</organism>